<feature type="non-terminal residue" evidence="5">
    <location>
        <position position="1"/>
    </location>
</feature>
<dbReference type="Gene3D" id="1.10.1200.10">
    <property type="entry name" value="ACP-like"/>
    <property type="match status" value="1"/>
</dbReference>
<evidence type="ECO:0000256" key="2">
    <source>
        <dbReference type="ARBA" id="ARBA00022450"/>
    </source>
</evidence>
<reference evidence="5 6" key="1">
    <citation type="submission" date="2019-08" db="EMBL/GenBank/DDBJ databases">
        <title>Lentzea from Indian Himalayas.</title>
        <authorList>
            <person name="Mandal S."/>
            <person name="Mallick Gupta A."/>
            <person name="Maiti P.K."/>
            <person name="Sarkar J."/>
            <person name="Mandal S."/>
        </authorList>
    </citation>
    <scope>NUCLEOTIDE SEQUENCE [LARGE SCALE GENOMIC DNA]</scope>
    <source>
        <strain evidence="5 6">PSKA42</strain>
    </source>
</reference>
<accession>A0ABX1G042</accession>
<dbReference type="InterPro" id="IPR006162">
    <property type="entry name" value="Ppantetheine_attach_site"/>
</dbReference>
<feature type="domain" description="Carrier" evidence="4">
    <location>
        <begin position="57"/>
        <end position="131"/>
    </location>
</feature>
<dbReference type="InterPro" id="IPR045851">
    <property type="entry name" value="AMP-bd_C_sf"/>
</dbReference>
<dbReference type="SMART" id="SM00823">
    <property type="entry name" value="PKS_PP"/>
    <property type="match status" value="1"/>
</dbReference>
<dbReference type="PROSITE" id="PS00012">
    <property type="entry name" value="PHOSPHOPANTETHEINE"/>
    <property type="match status" value="1"/>
</dbReference>
<evidence type="ECO:0000256" key="1">
    <source>
        <dbReference type="ARBA" id="ARBA00001957"/>
    </source>
</evidence>
<evidence type="ECO:0000313" key="5">
    <source>
        <dbReference type="EMBL" id="NKE64166.1"/>
    </source>
</evidence>
<comment type="caution">
    <text evidence="5">The sequence shown here is derived from an EMBL/GenBank/DDBJ whole genome shotgun (WGS) entry which is preliminary data.</text>
</comment>
<sequence length="216" mass="23412">DVSGSVLRAWLRERVPDYLVPSVFVALDRLPLTPNGKVDRRGLPDPEPETTGEAYVAPRNAAEEALAAVWSQVLGVERVGVHDNFFELGGDSILSLQIVSRVRAAGLGIDVADVFAHQTIAEFALAVRDTPAVSLAEQGVVTGPVPFTPIQRWFLAQDIPDRDHWNWSGMFELAPGTDADRLALALDAVVAHHDALRIRFTPESQHNAGIEATGLL</sequence>
<dbReference type="PANTHER" id="PTHR45527:SF1">
    <property type="entry name" value="FATTY ACID SYNTHASE"/>
    <property type="match status" value="1"/>
</dbReference>
<dbReference type="Proteomes" id="UP001515943">
    <property type="component" value="Unassembled WGS sequence"/>
</dbReference>
<evidence type="ECO:0000256" key="3">
    <source>
        <dbReference type="ARBA" id="ARBA00022553"/>
    </source>
</evidence>
<proteinExistence type="predicted"/>
<keyword evidence="6" id="KW-1185">Reference proteome</keyword>
<dbReference type="Gene3D" id="3.30.559.10">
    <property type="entry name" value="Chloramphenicol acetyltransferase-like domain"/>
    <property type="match status" value="1"/>
</dbReference>
<dbReference type="SUPFAM" id="SSF56801">
    <property type="entry name" value="Acetyl-CoA synthetase-like"/>
    <property type="match status" value="1"/>
</dbReference>
<keyword evidence="3" id="KW-0597">Phosphoprotein</keyword>
<dbReference type="InterPro" id="IPR036736">
    <property type="entry name" value="ACP-like_sf"/>
</dbReference>
<name>A0ABX1G042_9PSEU</name>
<evidence type="ECO:0000259" key="4">
    <source>
        <dbReference type="PROSITE" id="PS50075"/>
    </source>
</evidence>
<dbReference type="SUPFAM" id="SSF52777">
    <property type="entry name" value="CoA-dependent acyltransferases"/>
    <property type="match status" value="1"/>
</dbReference>
<organism evidence="5 6">
    <name type="scientific">Lentzea indica</name>
    <dbReference type="NCBI Taxonomy" id="2604800"/>
    <lineage>
        <taxon>Bacteria</taxon>
        <taxon>Bacillati</taxon>
        <taxon>Actinomycetota</taxon>
        <taxon>Actinomycetes</taxon>
        <taxon>Pseudonocardiales</taxon>
        <taxon>Pseudonocardiaceae</taxon>
        <taxon>Lentzea</taxon>
    </lineage>
</organism>
<comment type="cofactor">
    <cofactor evidence="1">
        <name>pantetheine 4'-phosphate</name>
        <dbReference type="ChEBI" id="CHEBI:47942"/>
    </cofactor>
</comment>
<dbReference type="PANTHER" id="PTHR45527">
    <property type="entry name" value="NONRIBOSOMAL PEPTIDE SYNTHETASE"/>
    <property type="match status" value="1"/>
</dbReference>
<dbReference type="Pfam" id="PF00550">
    <property type="entry name" value="PP-binding"/>
    <property type="match status" value="1"/>
</dbReference>
<keyword evidence="2" id="KW-0596">Phosphopantetheine</keyword>
<dbReference type="InterPro" id="IPR009081">
    <property type="entry name" value="PP-bd_ACP"/>
</dbReference>
<protein>
    <submittedName>
        <fullName evidence="5">Non-ribosomal peptide synthetase</fullName>
    </submittedName>
</protein>
<dbReference type="InterPro" id="IPR020806">
    <property type="entry name" value="PKS_PP-bd"/>
</dbReference>
<dbReference type="InterPro" id="IPR023213">
    <property type="entry name" value="CAT-like_dom_sf"/>
</dbReference>
<gene>
    <name evidence="5" type="ORF">FXN61_48800</name>
</gene>
<dbReference type="Gene3D" id="3.30.300.30">
    <property type="match status" value="1"/>
</dbReference>
<evidence type="ECO:0000313" key="6">
    <source>
        <dbReference type="Proteomes" id="UP001515943"/>
    </source>
</evidence>
<dbReference type="EMBL" id="VSRL01000598">
    <property type="protein sequence ID" value="NKE64166.1"/>
    <property type="molecule type" value="Genomic_DNA"/>
</dbReference>
<dbReference type="InterPro" id="IPR001242">
    <property type="entry name" value="Condensation_dom"/>
</dbReference>
<dbReference type="Pfam" id="PF00668">
    <property type="entry name" value="Condensation"/>
    <property type="match status" value="1"/>
</dbReference>
<feature type="non-terminal residue" evidence="5">
    <location>
        <position position="216"/>
    </location>
</feature>
<dbReference type="PROSITE" id="PS50075">
    <property type="entry name" value="CARRIER"/>
    <property type="match status" value="1"/>
</dbReference>
<dbReference type="SUPFAM" id="SSF47336">
    <property type="entry name" value="ACP-like"/>
    <property type="match status" value="1"/>
</dbReference>